<dbReference type="Gene3D" id="3.40.50.150">
    <property type="entry name" value="Vaccinia Virus protein VP39"/>
    <property type="match status" value="1"/>
</dbReference>
<reference evidence="2 3" key="1">
    <citation type="submission" date="2020-02" db="EMBL/GenBank/DDBJ databases">
        <authorList>
            <person name="Zheng R.K."/>
            <person name="Sun C.M."/>
        </authorList>
    </citation>
    <scope>NUCLEOTIDE SEQUENCE [LARGE SCALE GENOMIC DNA]</scope>
    <source>
        <strain evidence="3">zrk13</strain>
    </source>
</reference>
<dbReference type="EMBL" id="CP048914">
    <property type="protein sequence ID" value="QMS84827.1"/>
    <property type="molecule type" value="Genomic_DNA"/>
</dbReference>
<dbReference type="InterPro" id="IPR015985">
    <property type="entry name" value="TehB-like_dom"/>
</dbReference>
<dbReference type="GO" id="GO:0008168">
    <property type="term" value="F:methyltransferase activity"/>
    <property type="evidence" value="ECO:0007669"/>
    <property type="project" value="UniProtKB-KW"/>
</dbReference>
<keyword evidence="2" id="KW-0808">Transferase</keyword>
<protein>
    <submittedName>
        <fullName evidence="2">Methyltransferase domain-containing protein</fullName>
    </submittedName>
</protein>
<name>A0A7L7KQ65_9MOLU</name>
<dbReference type="InterPro" id="IPR029063">
    <property type="entry name" value="SAM-dependent_MTases_sf"/>
</dbReference>
<dbReference type="KEGG" id="xcl:G4Z02_03350"/>
<dbReference type="PANTHER" id="PTHR43861">
    <property type="entry name" value="TRANS-ACONITATE 2-METHYLTRANSFERASE-RELATED"/>
    <property type="match status" value="1"/>
</dbReference>
<dbReference type="SUPFAM" id="SSF53335">
    <property type="entry name" value="S-adenosyl-L-methionine-dependent methyltransferases"/>
    <property type="match status" value="1"/>
</dbReference>
<evidence type="ECO:0000259" key="1">
    <source>
        <dbReference type="Pfam" id="PF03848"/>
    </source>
</evidence>
<dbReference type="AlphaFoldDB" id="A0A7L7KQ65"/>
<evidence type="ECO:0000313" key="3">
    <source>
        <dbReference type="Proteomes" id="UP000514720"/>
    </source>
</evidence>
<keyword evidence="2" id="KW-0489">Methyltransferase</keyword>
<dbReference type="CDD" id="cd02440">
    <property type="entry name" value="AdoMet_MTases"/>
    <property type="match status" value="1"/>
</dbReference>
<feature type="domain" description="Tellurite resistance methyltransferase TehB-like" evidence="1">
    <location>
        <begin position="31"/>
        <end position="129"/>
    </location>
</feature>
<dbReference type="RefSeq" id="WP_258878449.1">
    <property type="nucleotide sequence ID" value="NZ_CP048914.1"/>
</dbReference>
<dbReference type="Proteomes" id="UP000514720">
    <property type="component" value="Chromosome"/>
</dbReference>
<evidence type="ECO:0000313" key="2">
    <source>
        <dbReference type="EMBL" id="QMS84827.1"/>
    </source>
</evidence>
<accession>A0A7L7KQ65</accession>
<gene>
    <name evidence="2" type="ORF">G4Z02_03350</name>
</gene>
<proteinExistence type="predicted"/>
<keyword evidence="3" id="KW-1185">Reference proteome</keyword>
<dbReference type="Pfam" id="PF03848">
    <property type="entry name" value="TehB"/>
    <property type="match status" value="1"/>
</dbReference>
<dbReference type="GO" id="GO:0032259">
    <property type="term" value="P:methylation"/>
    <property type="evidence" value="ECO:0007669"/>
    <property type="project" value="UniProtKB-KW"/>
</dbReference>
<organism evidence="2 3">
    <name type="scientific">Candidatus Xianfuyuplasma coldseepsis</name>
    <dbReference type="NCBI Taxonomy" id="2782163"/>
    <lineage>
        <taxon>Bacteria</taxon>
        <taxon>Bacillati</taxon>
        <taxon>Mycoplasmatota</taxon>
        <taxon>Mollicutes</taxon>
        <taxon>Candidatus Izemoplasmatales</taxon>
        <taxon>Candidatus Izemoplasmataceae</taxon>
        <taxon>Candidatus Xianfuyuplasma</taxon>
    </lineage>
</organism>
<sequence>MSSYNKYYKKANYFGKPYPELIRYFDRFDRSSMILDVGCGQGRDTLELGRMGFSVRGIDISDVGINQLNEIATKEKLDVVGEVTDYKDFASFQEYDIILMNSMFHFYKNDIAEETRSINRIIDKMKNNARFVLIVQESGFRVKHLNEIITKSKHCLEVDYQETFLYQEFNSYFHFVSIKKVTI</sequence>